<evidence type="ECO:0000256" key="1">
    <source>
        <dbReference type="ARBA" id="ARBA00023015"/>
    </source>
</evidence>
<dbReference type="Pfam" id="PF01037">
    <property type="entry name" value="AsnC_trans_reg"/>
    <property type="match status" value="1"/>
</dbReference>
<dbReference type="PROSITE" id="PS50956">
    <property type="entry name" value="HTH_ASNC_2"/>
    <property type="match status" value="1"/>
</dbReference>
<dbReference type="EMBL" id="JAHZIK010000432">
    <property type="protein sequence ID" value="MBW7455780.1"/>
    <property type="molecule type" value="Genomic_DNA"/>
</dbReference>
<organism evidence="5 6">
    <name type="scientific">Paenibacillus sepulcri</name>
    <dbReference type="NCBI Taxonomy" id="359917"/>
    <lineage>
        <taxon>Bacteria</taxon>
        <taxon>Bacillati</taxon>
        <taxon>Bacillota</taxon>
        <taxon>Bacilli</taxon>
        <taxon>Bacillales</taxon>
        <taxon>Paenibacillaceae</taxon>
        <taxon>Paenibacillus</taxon>
    </lineage>
</organism>
<keyword evidence="1" id="KW-0805">Transcription regulation</keyword>
<sequence>MNNATIDDVDLLILQCLLEDSARSHKEVGQMVHMTGQAVGARIRKLQDMGVIEGYTLIWNPDKIGLAVHAFITVFMKSTTAHQSFQSFAKQHEMVAETHRVSGEGCYWMRVRVRTSLELTSFLDELLQYGNYKVSLSIGQIK</sequence>
<gene>
    <name evidence="5" type="ORF">K0U00_17270</name>
</gene>
<dbReference type="Pfam" id="PF13404">
    <property type="entry name" value="HTH_AsnC-type"/>
    <property type="match status" value="1"/>
</dbReference>
<accession>A0ABS7C4S2</accession>
<keyword evidence="2" id="KW-0238">DNA-binding</keyword>
<dbReference type="SUPFAM" id="SSF54909">
    <property type="entry name" value="Dimeric alpha+beta barrel"/>
    <property type="match status" value="1"/>
</dbReference>
<dbReference type="InterPro" id="IPR036390">
    <property type="entry name" value="WH_DNA-bd_sf"/>
</dbReference>
<dbReference type="InterPro" id="IPR011008">
    <property type="entry name" value="Dimeric_a/b-barrel"/>
</dbReference>
<keyword evidence="6" id="KW-1185">Reference proteome</keyword>
<dbReference type="InterPro" id="IPR019888">
    <property type="entry name" value="Tscrpt_reg_AsnC-like"/>
</dbReference>
<keyword evidence="3" id="KW-0804">Transcription</keyword>
<evidence type="ECO:0000259" key="4">
    <source>
        <dbReference type="PROSITE" id="PS50956"/>
    </source>
</evidence>
<protein>
    <submittedName>
        <fullName evidence="5">Lrp/AsnC family transcriptional regulator</fullName>
    </submittedName>
</protein>
<dbReference type="PANTHER" id="PTHR30154">
    <property type="entry name" value="LEUCINE-RESPONSIVE REGULATORY PROTEIN"/>
    <property type="match status" value="1"/>
</dbReference>
<dbReference type="RefSeq" id="WP_210038166.1">
    <property type="nucleotide sequence ID" value="NZ_JBHLVU010000022.1"/>
</dbReference>
<feature type="domain" description="HTH asnC-type" evidence="4">
    <location>
        <begin position="6"/>
        <end position="67"/>
    </location>
</feature>
<evidence type="ECO:0000256" key="2">
    <source>
        <dbReference type="ARBA" id="ARBA00023125"/>
    </source>
</evidence>
<dbReference type="PRINTS" id="PR00033">
    <property type="entry name" value="HTHASNC"/>
</dbReference>
<comment type="caution">
    <text evidence="5">The sequence shown here is derived from an EMBL/GenBank/DDBJ whole genome shotgun (WGS) entry which is preliminary data.</text>
</comment>
<dbReference type="InterPro" id="IPR000485">
    <property type="entry name" value="AsnC-type_HTH_dom"/>
</dbReference>
<dbReference type="SUPFAM" id="SSF46785">
    <property type="entry name" value="Winged helix' DNA-binding domain"/>
    <property type="match status" value="1"/>
</dbReference>
<dbReference type="SMART" id="SM00344">
    <property type="entry name" value="HTH_ASNC"/>
    <property type="match status" value="1"/>
</dbReference>
<dbReference type="Gene3D" id="1.10.10.10">
    <property type="entry name" value="Winged helix-like DNA-binding domain superfamily/Winged helix DNA-binding domain"/>
    <property type="match status" value="1"/>
</dbReference>
<dbReference type="InterPro" id="IPR019887">
    <property type="entry name" value="Tscrpt_reg_AsnC/Lrp_C"/>
</dbReference>
<dbReference type="Proteomes" id="UP001519887">
    <property type="component" value="Unassembled WGS sequence"/>
</dbReference>
<evidence type="ECO:0000313" key="6">
    <source>
        <dbReference type="Proteomes" id="UP001519887"/>
    </source>
</evidence>
<dbReference type="PANTHER" id="PTHR30154:SF55">
    <property type="entry name" value="HTH-TYPE TRANSCRIPTIONAL REGULATOR LRPB"/>
    <property type="match status" value="1"/>
</dbReference>
<dbReference type="InterPro" id="IPR036388">
    <property type="entry name" value="WH-like_DNA-bd_sf"/>
</dbReference>
<evidence type="ECO:0000256" key="3">
    <source>
        <dbReference type="ARBA" id="ARBA00023163"/>
    </source>
</evidence>
<evidence type="ECO:0000313" key="5">
    <source>
        <dbReference type="EMBL" id="MBW7455780.1"/>
    </source>
</evidence>
<proteinExistence type="predicted"/>
<dbReference type="Gene3D" id="3.30.70.920">
    <property type="match status" value="1"/>
</dbReference>
<reference evidence="5 6" key="1">
    <citation type="submission" date="2021-07" db="EMBL/GenBank/DDBJ databases">
        <title>Paenibacillus radiodurans sp. nov., isolated from the southeastern edge of Tengger Desert.</title>
        <authorList>
            <person name="Zhang G."/>
        </authorList>
    </citation>
    <scope>NUCLEOTIDE SEQUENCE [LARGE SCALE GENOMIC DNA]</scope>
    <source>
        <strain evidence="5 6">CCM 7311</strain>
    </source>
</reference>
<name>A0ABS7C4S2_9BACL</name>